<reference evidence="10" key="1">
    <citation type="journal article" date="2022" name="Int. J. Syst. Evol. Microbiol.">
        <title>Genome-based, phenotypic and chemotaxonomic classification of Faecalibacterium strains: proposal of three novel species Faecalibacterium duncaniae sp. nov., Faecalibacterium hattorii sp. nov. and Faecalibacterium gallinarum sp. nov. .</title>
        <authorList>
            <person name="Sakamoto M."/>
            <person name="Sakurai N."/>
            <person name="Tanno H."/>
            <person name="Iino T."/>
            <person name="Ohkuma M."/>
            <person name="Endo A."/>
        </authorList>
    </citation>
    <scope>NUCLEOTIDE SEQUENCE</scope>
    <source>
        <strain evidence="10">JCM 17207</strain>
    </source>
</reference>
<evidence type="ECO:0000256" key="5">
    <source>
        <dbReference type="ARBA" id="ARBA00022723"/>
    </source>
</evidence>
<keyword evidence="5" id="KW-0479">Metal-binding</keyword>
<evidence type="ECO:0000259" key="9">
    <source>
        <dbReference type="Pfam" id="PF00724"/>
    </source>
</evidence>
<keyword evidence="4" id="KW-0288">FMN</keyword>
<dbReference type="GO" id="GO:0051536">
    <property type="term" value="F:iron-sulfur cluster binding"/>
    <property type="evidence" value="ECO:0007669"/>
    <property type="project" value="UniProtKB-KW"/>
</dbReference>
<comment type="cofactor">
    <cofactor evidence="1">
        <name>FMN</name>
        <dbReference type="ChEBI" id="CHEBI:58210"/>
    </cofactor>
</comment>
<keyword evidence="11" id="KW-1185">Reference proteome</keyword>
<dbReference type="GO" id="GO:0010181">
    <property type="term" value="F:FMN binding"/>
    <property type="evidence" value="ECO:0007669"/>
    <property type="project" value="InterPro"/>
</dbReference>
<dbReference type="PANTHER" id="PTHR42917:SF2">
    <property type="entry name" value="2,4-DIENOYL-COA REDUCTASE [(2E)-ENOYL-COA-PRODUCING]"/>
    <property type="match status" value="1"/>
</dbReference>
<accession>A0AA37MXT0</accession>
<protein>
    <submittedName>
        <fullName evidence="10">Oxidoreductase</fullName>
    </submittedName>
</protein>
<evidence type="ECO:0000313" key="10">
    <source>
        <dbReference type="EMBL" id="GJN63388.1"/>
    </source>
</evidence>
<keyword evidence="3" id="KW-0285">Flavoprotein</keyword>
<evidence type="ECO:0000256" key="7">
    <source>
        <dbReference type="ARBA" id="ARBA00023004"/>
    </source>
</evidence>
<sequence length="412" mass="45653">MHFHLTLSSCWVILDFVKRKDGARRARPYILKKIDRKKESSISTCEILSSPLNYGGLTLKNRIIFAPTTLGLSQEEQLERLRQIAAGGCAMIILGDVPVLPHGFGPSLYTKKGRAWYRAVADAVHAEGCLLCAQLHQSDSNIKAMLKYIPGVLTKRISMEQLRPLLNQEVGPYITGLPTRKIKEITEGFGRAAELAVEVGFDMVQVHGDRMCGSFSSTVFNHRTDEYGGSPENRARFAVEAVSAIRRRLPNLPIDYKLAVRQENPHYGNAGVLESELGIFVPLLEKAGVTSFHIALANHGELADTIPPARHPEFGKEGCFLKFCDQVRGLTRLPVCGVGGLTDPEFIEAQLKAGRIDCAAMSRQLIADPAWPRKVMEGRPKEIHRCVRCNKECLGGMMAHRGVHCIYERKGS</sequence>
<dbReference type="PANTHER" id="PTHR42917">
    <property type="entry name" value="2,4-DIENOYL-COA REDUCTASE"/>
    <property type="match status" value="1"/>
</dbReference>
<evidence type="ECO:0000256" key="4">
    <source>
        <dbReference type="ARBA" id="ARBA00022643"/>
    </source>
</evidence>
<dbReference type="GO" id="GO:0016491">
    <property type="term" value="F:oxidoreductase activity"/>
    <property type="evidence" value="ECO:0007669"/>
    <property type="project" value="UniProtKB-KW"/>
</dbReference>
<gene>
    <name evidence="10" type="ORF">JCM17207_00130</name>
</gene>
<dbReference type="SUPFAM" id="SSF51395">
    <property type="entry name" value="FMN-linked oxidoreductases"/>
    <property type="match status" value="1"/>
</dbReference>
<dbReference type="InterPro" id="IPR013785">
    <property type="entry name" value="Aldolase_TIM"/>
</dbReference>
<dbReference type="Gene3D" id="3.20.20.70">
    <property type="entry name" value="Aldolase class I"/>
    <property type="match status" value="1"/>
</dbReference>
<comment type="cofactor">
    <cofactor evidence="2">
        <name>[4Fe-4S] cluster</name>
        <dbReference type="ChEBI" id="CHEBI:49883"/>
    </cofactor>
</comment>
<evidence type="ECO:0000256" key="2">
    <source>
        <dbReference type="ARBA" id="ARBA00001966"/>
    </source>
</evidence>
<dbReference type="InterPro" id="IPR001155">
    <property type="entry name" value="OxRdtase_FMN_N"/>
</dbReference>
<dbReference type="Proteomes" id="UP001055185">
    <property type="component" value="Unassembled WGS sequence"/>
</dbReference>
<proteinExistence type="predicted"/>
<keyword evidence="7" id="KW-0408">Iron</keyword>
<evidence type="ECO:0000256" key="8">
    <source>
        <dbReference type="ARBA" id="ARBA00023014"/>
    </source>
</evidence>
<keyword evidence="8" id="KW-0411">Iron-sulfur</keyword>
<dbReference type="InterPro" id="IPR051793">
    <property type="entry name" value="NADH:flavin_oxidoreductase"/>
</dbReference>
<evidence type="ECO:0000256" key="3">
    <source>
        <dbReference type="ARBA" id="ARBA00022630"/>
    </source>
</evidence>
<keyword evidence="6" id="KW-0560">Oxidoreductase</keyword>
<dbReference type="EMBL" id="BQKV01000001">
    <property type="protein sequence ID" value="GJN63388.1"/>
    <property type="molecule type" value="Genomic_DNA"/>
</dbReference>
<dbReference type="NCBIfam" id="NF045592">
    <property type="entry name" value="bili_reduct_N"/>
    <property type="match status" value="1"/>
</dbReference>
<comment type="caution">
    <text evidence="10">The sequence shown here is derived from an EMBL/GenBank/DDBJ whole genome shotgun (WGS) entry which is preliminary data.</text>
</comment>
<dbReference type="InterPro" id="IPR054629">
    <property type="entry name" value="BilR_N"/>
</dbReference>
<organism evidence="10 11">
    <name type="scientific">Faecalibacterium gallinarum</name>
    <dbReference type="NCBI Taxonomy" id="2903556"/>
    <lineage>
        <taxon>Bacteria</taxon>
        <taxon>Bacillati</taxon>
        <taxon>Bacillota</taxon>
        <taxon>Clostridia</taxon>
        <taxon>Eubacteriales</taxon>
        <taxon>Oscillospiraceae</taxon>
        <taxon>Faecalibacterium</taxon>
    </lineage>
</organism>
<evidence type="ECO:0000313" key="11">
    <source>
        <dbReference type="Proteomes" id="UP001055185"/>
    </source>
</evidence>
<dbReference type="AlphaFoldDB" id="A0AA37MXT0"/>
<evidence type="ECO:0000256" key="1">
    <source>
        <dbReference type="ARBA" id="ARBA00001917"/>
    </source>
</evidence>
<feature type="domain" description="NADH:flavin oxidoreductase/NADH oxidase N-terminal" evidence="9">
    <location>
        <begin position="50"/>
        <end position="382"/>
    </location>
</feature>
<dbReference type="GO" id="GO:0046872">
    <property type="term" value="F:metal ion binding"/>
    <property type="evidence" value="ECO:0007669"/>
    <property type="project" value="UniProtKB-KW"/>
</dbReference>
<name>A0AA37MXT0_9FIRM</name>
<evidence type="ECO:0000256" key="6">
    <source>
        <dbReference type="ARBA" id="ARBA00023002"/>
    </source>
</evidence>
<dbReference type="Pfam" id="PF00724">
    <property type="entry name" value="Oxidored_FMN"/>
    <property type="match status" value="1"/>
</dbReference>